<dbReference type="PRINTS" id="PR00381">
    <property type="entry name" value="KINESINLIGHT"/>
</dbReference>
<dbReference type="InterPro" id="IPR011990">
    <property type="entry name" value="TPR-like_helical_dom_sf"/>
</dbReference>
<feature type="repeat" description="TPR" evidence="8">
    <location>
        <begin position="501"/>
        <end position="534"/>
    </location>
</feature>
<feature type="repeat" description="TPR" evidence="8">
    <location>
        <begin position="753"/>
        <end position="786"/>
    </location>
</feature>
<keyword evidence="9" id="KW-0521">NADP</keyword>
<dbReference type="GO" id="GO:0106274">
    <property type="term" value="F:NAD+-protein-arginine ADP-ribosyltransferase activity"/>
    <property type="evidence" value="ECO:0007669"/>
    <property type="project" value="UniProtKB-EC"/>
</dbReference>
<dbReference type="Pfam" id="PF13424">
    <property type="entry name" value="TPR_12"/>
    <property type="match status" value="5"/>
</dbReference>
<dbReference type="EC" id="2.4.2.31" evidence="9"/>
<dbReference type="Pfam" id="PF13181">
    <property type="entry name" value="TPR_8"/>
    <property type="match status" value="1"/>
</dbReference>
<dbReference type="Proteomes" id="UP000663845">
    <property type="component" value="Unassembled WGS sequence"/>
</dbReference>
<evidence type="ECO:0000313" key="13">
    <source>
        <dbReference type="Proteomes" id="UP000663844"/>
    </source>
</evidence>
<keyword evidence="6 8" id="KW-0802">TPR repeat</keyword>
<comment type="similarity">
    <text evidence="1 9">Belongs to the Arg-specific ADP-ribosyltransferase family.</text>
</comment>
<feature type="repeat" description="TPR" evidence="8">
    <location>
        <begin position="585"/>
        <end position="618"/>
    </location>
</feature>
<dbReference type="PANTHER" id="PTHR45641:SF19">
    <property type="entry name" value="NEPHROCYSTIN-3"/>
    <property type="match status" value="1"/>
</dbReference>
<dbReference type="EMBL" id="CAJOAZ010006898">
    <property type="protein sequence ID" value="CAF4148305.1"/>
    <property type="molecule type" value="Genomic_DNA"/>
</dbReference>
<dbReference type="EMBL" id="CAJNOG010001813">
    <property type="protein sequence ID" value="CAF1472789.1"/>
    <property type="molecule type" value="Genomic_DNA"/>
</dbReference>
<organism evidence="12 13">
    <name type="scientific">Adineta steineri</name>
    <dbReference type="NCBI Taxonomy" id="433720"/>
    <lineage>
        <taxon>Eukaryota</taxon>
        <taxon>Metazoa</taxon>
        <taxon>Spiralia</taxon>
        <taxon>Gnathifera</taxon>
        <taxon>Rotifera</taxon>
        <taxon>Eurotatoria</taxon>
        <taxon>Bdelloidea</taxon>
        <taxon>Adinetida</taxon>
        <taxon>Adinetidae</taxon>
        <taxon>Adineta</taxon>
    </lineage>
</organism>
<feature type="compositionally biased region" description="Basic and acidic residues" evidence="10">
    <location>
        <begin position="1"/>
        <end position="10"/>
    </location>
</feature>
<comment type="catalytic activity">
    <reaction evidence="7 9">
        <text>L-arginyl-[protein] + NAD(+) = N(omega)-(ADP-D-ribosyl)-L-arginyl-[protein] + nicotinamide + H(+)</text>
        <dbReference type="Rhea" id="RHEA:19149"/>
        <dbReference type="Rhea" id="RHEA-COMP:10532"/>
        <dbReference type="Rhea" id="RHEA-COMP:15087"/>
        <dbReference type="ChEBI" id="CHEBI:15378"/>
        <dbReference type="ChEBI" id="CHEBI:17154"/>
        <dbReference type="ChEBI" id="CHEBI:29965"/>
        <dbReference type="ChEBI" id="CHEBI:57540"/>
        <dbReference type="ChEBI" id="CHEBI:142554"/>
        <dbReference type="EC" id="2.4.2.31"/>
    </reaction>
</comment>
<keyword evidence="3 9" id="KW-0808">Transferase</keyword>
<evidence type="ECO:0000256" key="6">
    <source>
        <dbReference type="ARBA" id="ARBA00022803"/>
    </source>
</evidence>
<dbReference type="SMART" id="SM00028">
    <property type="entry name" value="TPR"/>
    <property type="match status" value="11"/>
</dbReference>
<evidence type="ECO:0000256" key="7">
    <source>
        <dbReference type="ARBA" id="ARBA00047597"/>
    </source>
</evidence>
<evidence type="ECO:0000313" key="12">
    <source>
        <dbReference type="EMBL" id="CAF4148305.1"/>
    </source>
</evidence>
<feature type="repeat" description="TPR" evidence="8">
    <location>
        <begin position="543"/>
        <end position="576"/>
    </location>
</feature>
<dbReference type="SUPFAM" id="SSF48452">
    <property type="entry name" value="TPR-like"/>
    <property type="match status" value="1"/>
</dbReference>
<evidence type="ECO:0000256" key="10">
    <source>
        <dbReference type="SAM" id="MobiDB-lite"/>
    </source>
</evidence>
<gene>
    <name evidence="11" type="ORF">JYZ213_LOCUS41908</name>
    <name evidence="12" type="ORF">OXD698_LOCUS37929</name>
</gene>
<keyword evidence="2 9" id="KW-0328">Glycosyltransferase</keyword>
<protein>
    <recommendedName>
        <fullName evidence="9">NAD(P)(+)--arginine ADP-ribosyltransferase</fullName>
        <ecNumber evidence="9">2.4.2.31</ecNumber>
    </recommendedName>
    <alternativeName>
        <fullName evidence="9">Mono(ADP-ribosyl)transferase</fullName>
    </alternativeName>
</protein>
<feature type="repeat" description="TPR" evidence="8">
    <location>
        <begin position="837"/>
        <end position="870"/>
    </location>
</feature>
<evidence type="ECO:0000256" key="1">
    <source>
        <dbReference type="ARBA" id="ARBA00009558"/>
    </source>
</evidence>
<dbReference type="PANTHER" id="PTHR45641">
    <property type="entry name" value="TETRATRICOPEPTIDE REPEAT PROTEIN (AFU_ORTHOLOGUE AFUA_6G03870)"/>
    <property type="match status" value="1"/>
</dbReference>
<evidence type="ECO:0000256" key="3">
    <source>
        <dbReference type="ARBA" id="ARBA00022679"/>
    </source>
</evidence>
<dbReference type="GO" id="GO:0016779">
    <property type="term" value="F:nucleotidyltransferase activity"/>
    <property type="evidence" value="ECO:0007669"/>
    <property type="project" value="UniProtKB-KW"/>
</dbReference>
<feature type="repeat" description="TPR" evidence="8">
    <location>
        <begin position="459"/>
        <end position="492"/>
    </location>
</feature>
<comment type="caution">
    <text evidence="12">The sequence shown here is derived from an EMBL/GenBank/DDBJ whole genome shotgun (WGS) entry which is preliminary data.</text>
</comment>
<dbReference type="Proteomes" id="UP000663844">
    <property type="component" value="Unassembled WGS sequence"/>
</dbReference>
<dbReference type="Pfam" id="PF01129">
    <property type="entry name" value="ART"/>
    <property type="match status" value="1"/>
</dbReference>
<feature type="repeat" description="TPR" evidence="8">
    <location>
        <begin position="711"/>
        <end position="744"/>
    </location>
</feature>
<dbReference type="Gene3D" id="1.25.40.10">
    <property type="entry name" value="Tetratricopeptide repeat domain"/>
    <property type="match status" value="4"/>
</dbReference>
<evidence type="ECO:0000256" key="8">
    <source>
        <dbReference type="PROSITE-ProRule" id="PRU00339"/>
    </source>
</evidence>
<evidence type="ECO:0000256" key="5">
    <source>
        <dbReference type="ARBA" id="ARBA00022737"/>
    </source>
</evidence>
<evidence type="ECO:0000256" key="4">
    <source>
        <dbReference type="ARBA" id="ARBA00022695"/>
    </source>
</evidence>
<sequence>MDAQKSKENPTKTSKSTTSSNIRQPRQRITQNYLLVWVDASIEETNKDCQDTLAQLKNVVNDVIPSTKSDQCVQTLKRFDHETAFVITSDSLGQQLVSEIHDMPHLDTIYILCSNKSRYQGWTQNWTKVKGVYTNIKEICQELQLAVQQCDQDTIAVSLLTINDMASFNYLNQYVPAFVCIQLFKEILPDIKYGPKAIQDLAACSREVFTGNSIELKTINEFENDYHPKRAIWWYTRKCFIYKMLNQALRMLNADIIINMGFFVRDVHRQIQQLYEQQVSSYGEMSFIVYRGQGLTKSDFEELQKTKGGLMSFNNFLSTSKNEKVSFEFARRASVKPDMVGILFIMSIDPCIKSTPFASIKGESYFNEEDEILLSIHAVFRVSAIKQIDNENQLYQVELRLTSDDDQQLRLLTDKIRKEADGTGWQRLGSLLVKIDQFSKAEEFCNVLLEQTSDESEKALYHNQLGHAKHAQGDYEKTIWYYTKALGIQEETLPSNHPDVATSYNNIGSVYINMGEYPKALSYYEKALEIQEETLLSNQNSLATSYCGMGNVYIDMREYSKALSFHEKALEIKQKTLSSNDPDLAISYNNIGLTYDKMGEYSKALSSHEKALEIEQKNLPTNNLHLATSYNNTGSVYINMGEYSKALSSHEKALEIQQKTLPSNHLDLATSYCGMGNVYIDMREYSKALSFHEKALEIEQKTLSSNHPRLAISYNNIGLTYDKMGEYSKALSSHEKALEIEQKNLPTNNLHLATSYNNIGLTYNNIGEYSKALSFFEKALEIFQKTLPSNHPDLATPYHNIGLTYDKMGEYSKALSFFEKALEIFQKTLPSNHPDLATPYHNIGSFYRKMKDYSKALSYYERALDIWQHALPPTHPHIKDVKKIIEMIKIIL</sequence>
<evidence type="ECO:0000256" key="2">
    <source>
        <dbReference type="ARBA" id="ARBA00022676"/>
    </source>
</evidence>
<dbReference type="PROSITE" id="PS51996">
    <property type="entry name" value="TR_MART"/>
    <property type="match status" value="1"/>
</dbReference>
<feature type="compositionally biased region" description="Low complexity" evidence="10">
    <location>
        <begin position="11"/>
        <end position="20"/>
    </location>
</feature>
<dbReference type="Gene3D" id="3.90.176.10">
    <property type="entry name" value="Toxin ADP-ribosyltransferase, Chain A, domain 1"/>
    <property type="match status" value="1"/>
</dbReference>
<feature type="repeat" description="TPR" evidence="8">
    <location>
        <begin position="795"/>
        <end position="828"/>
    </location>
</feature>
<dbReference type="InterPro" id="IPR000768">
    <property type="entry name" value="ART"/>
</dbReference>
<dbReference type="PROSITE" id="PS50293">
    <property type="entry name" value="TPR_REGION"/>
    <property type="match status" value="7"/>
</dbReference>
<keyword evidence="5" id="KW-0677">Repeat</keyword>
<feature type="repeat" description="TPR" evidence="8">
    <location>
        <begin position="627"/>
        <end position="660"/>
    </location>
</feature>
<keyword evidence="9" id="KW-0520">NAD</keyword>
<proteinExistence type="inferred from homology"/>
<dbReference type="SUPFAM" id="SSF56399">
    <property type="entry name" value="ADP-ribosylation"/>
    <property type="match status" value="1"/>
</dbReference>
<dbReference type="AlphaFoldDB" id="A0A819Y2C9"/>
<feature type="region of interest" description="Disordered" evidence="10">
    <location>
        <begin position="1"/>
        <end position="23"/>
    </location>
</feature>
<reference evidence="12" key="1">
    <citation type="submission" date="2021-02" db="EMBL/GenBank/DDBJ databases">
        <authorList>
            <person name="Nowell W R."/>
        </authorList>
    </citation>
    <scope>NUCLEOTIDE SEQUENCE</scope>
</reference>
<evidence type="ECO:0000256" key="9">
    <source>
        <dbReference type="RuleBase" id="RU361228"/>
    </source>
</evidence>
<dbReference type="PROSITE" id="PS50005">
    <property type="entry name" value="TPR"/>
    <property type="match status" value="10"/>
</dbReference>
<evidence type="ECO:0000313" key="11">
    <source>
        <dbReference type="EMBL" id="CAF1472789.1"/>
    </source>
</evidence>
<dbReference type="InterPro" id="IPR019734">
    <property type="entry name" value="TPR_rpt"/>
</dbReference>
<accession>A0A819Y2C9</accession>
<feature type="repeat" description="TPR" evidence="8">
    <location>
        <begin position="669"/>
        <end position="702"/>
    </location>
</feature>
<name>A0A819Y2C9_9BILA</name>
<keyword evidence="4" id="KW-0548">Nucleotidyltransferase</keyword>